<feature type="transmembrane region" description="Helical" evidence="15">
    <location>
        <begin position="18"/>
        <end position="37"/>
    </location>
</feature>
<evidence type="ECO:0000256" key="2">
    <source>
        <dbReference type="ARBA" id="ARBA00004760"/>
    </source>
</evidence>
<feature type="transmembrane region" description="Helical" evidence="15">
    <location>
        <begin position="305"/>
        <end position="322"/>
    </location>
</feature>
<gene>
    <name evidence="16" type="ORF">DBV15_01798</name>
</gene>
<keyword evidence="7" id="KW-0746">Sphingolipid metabolism</keyword>
<sequence length="335" mass="36923">MSDPDIIIPTVIMKVGSWLMQATVVLVVLALIYEYLFGRKIKDIRNKHVVVTGGSSGIGKCMAIIAAKKGANVTIIARNEQNLEKAKEEILQACENRNTQRVECLSLNIGMDYSTVEKALTDLEKVMGPIYMLVNCAGLAIAGKIEDTTPENLDEMVRTNFLGTYYCIKAVTPRMKDSKEGVIVLMSSQAGLLGIFGYTAYSATKFALRGLAESLEMELQPYNISVTLSLPPDTDTPGFAVEELSKPMETKVISQTVKLVQPEVVAEKTFKDALARHFFSTVGWEGFIMVTLCAGMSQVTSLCELIAQAWLMGVLRLIGVFYRSFFERAIKKCNN</sequence>
<evidence type="ECO:0000256" key="7">
    <source>
        <dbReference type="ARBA" id="ARBA00022919"/>
    </source>
</evidence>
<keyword evidence="6" id="KW-0521">NADP</keyword>
<comment type="subcellular location">
    <subcellularLocation>
        <location evidence="1">Endoplasmic reticulum</location>
    </subcellularLocation>
</comment>
<protein>
    <recommendedName>
        <fullName evidence="10">3-dehydrosphinganine reductase</fullName>
        <ecNumber evidence="10">1.1.1.102</ecNumber>
    </recommendedName>
</protein>
<comment type="function">
    <text evidence="11">Catalyzes the reduction of 3'-oxosphinganine (3-ketodihydrosphingosine/KDS) to sphinganine (dihydrosphingosine/DHS), the second step of de novo sphingolipid biosynthesis.</text>
</comment>
<evidence type="ECO:0000256" key="13">
    <source>
        <dbReference type="RuleBase" id="RU000363"/>
    </source>
</evidence>
<dbReference type="Proteomes" id="UP000310200">
    <property type="component" value="Unassembled WGS sequence"/>
</dbReference>
<dbReference type="InterPro" id="IPR045022">
    <property type="entry name" value="KDSR-like"/>
</dbReference>
<dbReference type="AlphaFoldDB" id="A0A4S2KS82"/>
<dbReference type="FunFam" id="3.40.50.720:FF:000165">
    <property type="entry name" value="3-ketodihydrosphingosine reductase"/>
    <property type="match status" value="1"/>
</dbReference>
<dbReference type="PANTHER" id="PTHR43550">
    <property type="entry name" value="3-KETODIHYDROSPHINGOSINE REDUCTASE"/>
    <property type="match status" value="1"/>
</dbReference>
<comment type="similarity">
    <text evidence="4 13">Belongs to the short-chain dehydrogenases/reductases (SDR) family.</text>
</comment>
<dbReference type="STRING" id="300112.A0A4S2KS82"/>
<dbReference type="GO" id="GO:0030148">
    <property type="term" value="P:sphingolipid biosynthetic process"/>
    <property type="evidence" value="ECO:0007669"/>
    <property type="project" value="InterPro"/>
</dbReference>
<keyword evidence="15" id="KW-0472">Membrane</keyword>
<keyword evidence="14" id="KW-0175">Coiled coil</keyword>
<comment type="catalytic activity">
    <reaction evidence="12">
        <text>sphinganine + NADP(+) = 3-oxosphinganine + NADPH + H(+)</text>
        <dbReference type="Rhea" id="RHEA:22640"/>
        <dbReference type="ChEBI" id="CHEBI:15378"/>
        <dbReference type="ChEBI" id="CHEBI:57783"/>
        <dbReference type="ChEBI" id="CHEBI:57817"/>
        <dbReference type="ChEBI" id="CHEBI:58299"/>
        <dbReference type="ChEBI" id="CHEBI:58349"/>
        <dbReference type="EC" id="1.1.1.102"/>
    </reaction>
    <physiologicalReaction direction="right-to-left" evidence="12">
        <dbReference type="Rhea" id="RHEA:22642"/>
    </physiologicalReaction>
</comment>
<dbReference type="Gene3D" id="3.40.50.720">
    <property type="entry name" value="NAD(P)-binding Rossmann-like Domain"/>
    <property type="match status" value="1"/>
</dbReference>
<keyword evidence="15" id="KW-0812">Transmembrane</keyword>
<evidence type="ECO:0000256" key="15">
    <source>
        <dbReference type="SAM" id="Phobius"/>
    </source>
</evidence>
<dbReference type="EMBL" id="QBLH01001859">
    <property type="protein sequence ID" value="TGZ50838.1"/>
    <property type="molecule type" value="Genomic_DNA"/>
</dbReference>
<keyword evidence="17" id="KW-1185">Reference proteome</keyword>
<accession>A0A4S2KS82</accession>
<evidence type="ECO:0000313" key="16">
    <source>
        <dbReference type="EMBL" id="TGZ50838.1"/>
    </source>
</evidence>
<evidence type="ECO:0000256" key="4">
    <source>
        <dbReference type="ARBA" id="ARBA00006484"/>
    </source>
</evidence>
<keyword evidence="8" id="KW-0560">Oxidoreductase</keyword>
<keyword evidence="15" id="KW-1133">Transmembrane helix</keyword>
<dbReference type="PRINTS" id="PR00081">
    <property type="entry name" value="GDHRDH"/>
</dbReference>
<dbReference type="GO" id="GO:0047560">
    <property type="term" value="F:3-dehydrosphinganine reductase activity"/>
    <property type="evidence" value="ECO:0007669"/>
    <property type="project" value="UniProtKB-EC"/>
</dbReference>
<dbReference type="InterPro" id="IPR002347">
    <property type="entry name" value="SDR_fam"/>
</dbReference>
<evidence type="ECO:0000256" key="1">
    <source>
        <dbReference type="ARBA" id="ARBA00004240"/>
    </source>
</evidence>
<dbReference type="GO" id="GO:0006666">
    <property type="term" value="P:3-keto-sphinganine metabolic process"/>
    <property type="evidence" value="ECO:0007669"/>
    <property type="project" value="InterPro"/>
</dbReference>
<feature type="transmembrane region" description="Helical" evidence="15">
    <location>
        <begin position="278"/>
        <end position="299"/>
    </location>
</feature>
<evidence type="ECO:0000256" key="11">
    <source>
        <dbReference type="ARBA" id="ARBA00044737"/>
    </source>
</evidence>
<dbReference type="GO" id="GO:0005789">
    <property type="term" value="C:endoplasmic reticulum membrane"/>
    <property type="evidence" value="ECO:0007669"/>
    <property type="project" value="TreeGrafter"/>
</dbReference>
<evidence type="ECO:0000256" key="8">
    <source>
        <dbReference type="ARBA" id="ARBA00023002"/>
    </source>
</evidence>
<dbReference type="SUPFAM" id="SSF51735">
    <property type="entry name" value="NAD(P)-binding Rossmann-fold domains"/>
    <property type="match status" value="1"/>
</dbReference>
<evidence type="ECO:0000256" key="6">
    <source>
        <dbReference type="ARBA" id="ARBA00022857"/>
    </source>
</evidence>
<evidence type="ECO:0000256" key="14">
    <source>
        <dbReference type="SAM" id="Coils"/>
    </source>
</evidence>
<dbReference type="InterPro" id="IPR036291">
    <property type="entry name" value="NAD(P)-bd_dom_sf"/>
</dbReference>
<name>A0A4S2KS82_9HYME</name>
<dbReference type="Pfam" id="PF00106">
    <property type="entry name" value="adh_short"/>
    <property type="match status" value="1"/>
</dbReference>
<reference evidence="16 17" key="1">
    <citation type="journal article" date="2019" name="Philos. Trans. R. Soc. Lond., B, Biol. Sci.">
        <title>Ant behaviour and brain gene expression of defending hosts depend on the ecological success of the intruding social parasite.</title>
        <authorList>
            <person name="Kaur R."/>
            <person name="Stoldt M."/>
            <person name="Jongepier E."/>
            <person name="Feldmeyer B."/>
            <person name="Menzel F."/>
            <person name="Bornberg-Bauer E."/>
            <person name="Foitzik S."/>
        </authorList>
    </citation>
    <scope>NUCLEOTIDE SEQUENCE [LARGE SCALE GENOMIC DNA]</scope>
    <source>
        <tissue evidence="16">Whole body</tissue>
    </source>
</reference>
<organism evidence="16 17">
    <name type="scientific">Temnothorax longispinosus</name>
    <dbReference type="NCBI Taxonomy" id="300112"/>
    <lineage>
        <taxon>Eukaryota</taxon>
        <taxon>Metazoa</taxon>
        <taxon>Ecdysozoa</taxon>
        <taxon>Arthropoda</taxon>
        <taxon>Hexapoda</taxon>
        <taxon>Insecta</taxon>
        <taxon>Pterygota</taxon>
        <taxon>Neoptera</taxon>
        <taxon>Endopterygota</taxon>
        <taxon>Hymenoptera</taxon>
        <taxon>Apocrita</taxon>
        <taxon>Aculeata</taxon>
        <taxon>Formicoidea</taxon>
        <taxon>Formicidae</taxon>
        <taxon>Myrmicinae</taxon>
        <taxon>Temnothorax</taxon>
    </lineage>
</organism>
<dbReference type="PRINTS" id="PR00080">
    <property type="entry name" value="SDRFAMILY"/>
</dbReference>
<dbReference type="EC" id="1.1.1.102" evidence="10"/>
<evidence type="ECO:0000256" key="5">
    <source>
        <dbReference type="ARBA" id="ARBA00022824"/>
    </source>
</evidence>
<comment type="caution">
    <text evidence="16">The sequence shown here is derived from an EMBL/GenBank/DDBJ whole genome shotgun (WGS) entry which is preliminary data.</text>
</comment>
<comment type="pathway">
    <text evidence="3">Sphingolipid metabolism.</text>
</comment>
<evidence type="ECO:0000256" key="9">
    <source>
        <dbReference type="ARBA" id="ARBA00023098"/>
    </source>
</evidence>
<evidence type="ECO:0000313" key="17">
    <source>
        <dbReference type="Proteomes" id="UP000310200"/>
    </source>
</evidence>
<evidence type="ECO:0000256" key="10">
    <source>
        <dbReference type="ARBA" id="ARBA00026112"/>
    </source>
</evidence>
<keyword evidence="5" id="KW-0256">Endoplasmic reticulum</keyword>
<keyword evidence="9" id="KW-0443">Lipid metabolism</keyword>
<evidence type="ECO:0000256" key="12">
    <source>
        <dbReference type="ARBA" id="ARBA00048930"/>
    </source>
</evidence>
<proteinExistence type="inferred from homology"/>
<evidence type="ECO:0000256" key="3">
    <source>
        <dbReference type="ARBA" id="ARBA00004991"/>
    </source>
</evidence>
<dbReference type="CDD" id="cd08939">
    <property type="entry name" value="KDSR-like_SDR_c"/>
    <property type="match status" value="1"/>
</dbReference>
<dbReference type="PANTHER" id="PTHR43550:SF3">
    <property type="entry name" value="3-KETODIHYDROSPHINGOSINE REDUCTASE"/>
    <property type="match status" value="1"/>
</dbReference>
<comment type="pathway">
    <text evidence="2">Lipid metabolism; sphingolipid metabolism.</text>
</comment>
<feature type="coiled-coil region" evidence="14">
    <location>
        <begin position="76"/>
        <end position="103"/>
    </location>
</feature>